<name>A0ABW4VTE1_9BACT</name>
<accession>A0ABW4VTE1</accession>
<dbReference type="Proteomes" id="UP001597361">
    <property type="component" value="Unassembled WGS sequence"/>
</dbReference>
<reference evidence="2" key="1">
    <citation type="journal article" date="2019" name="Int. J. Syst. Evol. Microbiol.">
        <title>The Global Catalogue of Microorganisms (GCM) 10K type strain sequencing project: providing services to taxonomists for standard genome sequencing and annotation.</title>
        <authorList>
            <consortium name="The Broad Institute Genomics Platform"/>
            <consortium name="The Broad Institute Genome Sequencing Center for Infectious Disease"/>
            <person name="Wu L."/>
            <person name="Ma J."/>
        </authorList>
    </citation>
    <scope>NUCLEOTIDE SEQUENCE [LARGE SCALE GENOMIC DNA]</scope>
    <source>
        <strain evidence="2">CGMCC 1.15180</strain>
    </source>
</reference>
<evidence type="ECO:0000313" key="2">
    <source>
        <dbReference type="Proteomes" id="UP001597361"/>
    </source>
</evidence>
<dbReference type="InterPro" id="IPR025535">
    <property type="entry name" value="DUF4421"/>
</dbReference>
<proteinExistence type="predicted"/>
<gene>
    <name evidence="1" type="ORF">ACFSKL_19685</name>
</gene>
<dbReference type="Pfam" id="PF14391">
    <property type="entry name" value="DUF4421"/>
    <property type="match status" value="1"/>
</dbReference>
<keyword evidence="2" id="KW-1185">Reference proteome</keyword>
<comment type="caution">
    <text evidence="1">The sequence shown here is derived from an EMBL/GenBank/DDBJ whole genome shotgun (WGS) entry which is preliminary data.</text>
</comment>
<evidence type="ECO:0000313" key="1">
    <source>
        <dbReference type="EMBL" id="MFD2037036.1"/>
    </source>
</evidence>
<dbReference type="EMBL" id="JBHUHR010000046">
    <property type="protein sequence ID" value="MFD2037036.1"/>
    <property type="molecule type" value="Genomic_DNA"/>
</dbReference>
<sequence>MRDFINRKLKIIGILVFANCIGMGEVWSQDGLDTAYYVAFPDQLTTRIYTSRKYTSFNVKDRVSGQSIRFEPNSTMNLGLGATYNGLTLNVAYGFGFLNPEKGTGESKYLDLQAHAYPKDLVIDLFLQFYKGYYADLSDYSNYSEPFLILPDMKVRKIGTNVQYLFNGDKISLRAAFLQSEWQKRSAGSPLVGFEVYGGLVENDDTVFPLDFLGSNGREFNSSRYFQLGPNLGYTHTFVVLKHFFITGYASTNLSFGHQNLFFANGSERRWNVSSNLFLRGFVGYNSEKWSVNANYVHNRVNLTRNADFDNTLMTGNYRINFVYRIPPGPRLKPYLDALDLKRILLR</sequence>
<organism evidence="1 2">
    <name type="scientific">Belliella marina</name>
    <dbReference type="NCBI Taxonomy" id="1644146"/>
    <lineage>
        <taxon>Bacteria</taxon>
        <taxon>Pseudomonadati</taxon>
        <taxon>Bacteroidota</taxon>
        <taxon>Cytophagia</taxon>
        <taxon>Cytophagales</taxon>
        <taxon>Cyclobacteriaceae</taxon>
        <taxon>Belliella</taxon>
    </lineage>
</organism>
<dbReference type="RefSeq" id="WP_376888605.1">
    <property type="nucleotide sequence ID" value="NZ_JBHUHR010000046.1"/>
</dbReference>
<protein>
    <submittedName>
        <fullName evidence="1">DUF4421 domain-containing protein</fullName>
    </submittedName>
</protein>